<protein>
    <submittedName>
        <fullName evidence="7">Enoyl-CoA hydratase/isomerase family protein</fullName>
    </submittedName>
</protein>
<dbReference type="GO" id="GO:0016853">
    <property type="term" value="F:isomerase activity"/>
    <property type="evidence" value="ECO:0007669"/>
    <property type="project" value="UniProtKB-KW"/>
</dbReference>
<evidence type="ECO:0000256" key="5">
    <source>
        <dbReference type="ARBA" id="ARBA00049556"/>
    </source>
</evidence>
<accession>A0A8J6T679</accession>
<dbReference type="InterPro" id="IPR029045">
    <property type="entry name" value="ClpP/crotonase-like_dom_sf"/>
</dbReference>
<dbReference type="Gene3D" id="1.10.12.10">
    <property type="entry name" value="Lyase 2-enoyl-coa Hydratase, Chain A, domain 2"/>
    <property type="match status" value="1"/>
</dbReference>
<evidence type="ECO:0000256" key="1">
    <source>
        <dbReference type="ARBA" id="ARBA00005254"/>
    </source>
</evidence>
<feature type="domain" description="3-hydroxyacyl-CoA dehydrogenase NAD binding" evidence="6">
    <location>
        <begin position="27"/>
        <end position="204"/>
    </location>
</feature>
<dbReference type="InterPro" id="IPR036291">
    <property type="entry name" value="NAD(P)-bd_dom_sf"/>
</dbReference>
<gene>
    <name evidence="7" type="ORF">H8E19_18615</name>
</gene>
<keyword evidence="2" id="KW-0413">Isomerase</keyword>
<dbReference type="GO" id="GO:0070403">
    <property type="term" value="F:NAD+ binding"/>
    <property type="evidence" value="ECO:0007669"/>
    <property type="project" value="InterPro"/>
</dbReference>
<dbReference type="PANTHER" id="PTHR23309">
    <property type="entry name" value="3-HYDROXYACYL-COA DEHYROGENASE"/>
    <property type="match status" value="1"/>
</dbReference>
<dbReference type="AlphaFoldDB" id="A0A8J6T679"/>
<dbReference type="Pfam" id="PF02737">
    <property type="entry name" value="3HCDH_N"/>
    <property type="match status" value="1"/>
</dbReference>
<keyword evidence="4" id="KW-0511">Multifunctional enzyme</keyword>
<dbReference type="InterPro" id="IPR001753">
    <property type="entry name" value="Enoyl-CoA_hydra/iso"/>
</dbReference>
<dbReference type="InterPro" id="IPR006176">
    <property type="entry name" value="3-OHacyl-CoA_DH_NAD-bd"/>
</dbReference>
<dbReference type="Pfam" id="PF00378">
    <property type="entry name" value="ECH_1"/>
    <property type="match status" value="1"/>
</dbReference>
<evidence type="ECO:0000256" key="2">
    <source>
        <dbReference type="ARBA" id="ARBA00023235"/>
    </source>
</evidence>
<comment type="similarity">
    <text evidence="1">Belongs to the enoyl-CoA hydratase/isomerase family.</text>
</comment>
<reference evidence="7 8" key="1">
    <citation type="submission" date="2020-08" db="EMBL/GenBank/DDBJ databases">
        <title>Bridging the membrane lipid divide: bacteria of the FCB group superphylum have the potential to synthesize archaeal ether lipids.</title>
        <authorList>
            <person name="Villanueva L."/>
            <person name="Von Meijenfeldt F.A.B."/>
            <person name="Westbye A.B."/>
            <person name="Yadav S."/>
            <person name="Hopmans E.C."/>
            <person name="Dutilh B.E."/>
            <person name="Sinninghe Damste J.S."/>
        </authorList>
    </citation>
    <scope>NUCLEOTIDE SEQUENCE [LARGE SCALE GENOMIC DNA]</scope>
    <source>
        <strain evidence="7">NIOZ-UU27</strain>
    </source>
</reference>
<dbReference type="CDD" id="cd06558">
    <property type="entry name" value="crotonase-like"/>
    <property type="match status" value="1"/>
</dbReference>
<dbReference type="GO" id="GO:0006635">
    <property type="term" value="P:fatty acid beta-oxidation"/>
    <property type="evidence" value="ECO:0007669"/>
    <property type="project" value="TreeGrafter"/>
</dbReference>
<sequence>MDQEKKLYPTSQNPLLITPAYPLPKEIAVIGAGTIGPDIGYYLKSALPGIKLYLVDVVEEPLKSAEKRLAGYIKKAVDKRKMKEEMARAVSENIFYTTDYNQIKDCNLVIEAATENIPLKQRIFESVENIVGEDTIITSNTSSIPADRIFNKMKKPERTTITHFFAPAWRSLPVEVISWEKASQEVIDYLFWFFARTGKAPLITDNAICFMLDRIFDNWCNEAAYLLKDATAGQIDRVAGEFVFAGPFFVLNMANGNPIIIETNTLQMEEGPHYKPAPILGSVDRWLTPRPGTRMEINDQLKETIRDRMLGIFFSQSFDVIDRGIGTREDLNFGCQIALGFRKGPFDVMRDLGEAEVKRIMGKFEVDRPGFPQPKGSFAEYQDFKRFLLVDEIDGVKIITIRRPQVMNALTYEVTDEILSVFKEYIDDPSVKGFIITGYGNSAFSAGADIGKFPGMLGDSEASIQYSRECAKVQLFMDQMDKPVVAAINGMALGGGFEVALRCHSMVALKKAFFQFPEITLGILPGIGGCVVPYRRWPQGAELFHDMICFARPIKAMEAKEAGMVAKVVDNQAELINAAIEEVNNLQGKITRIRNGKIHIPEIKLPDQPMAGKRPLSREAVTITARTVKEAAAAESFAEAVELGYKGFGEIACTDAAKEGISAFLEKRKPEFKK</sequence>
<name>A0A8J6T679_9DELT</name>
<dbReference type="SUPFAM" id="SSF52096">
    <property type="entry name" value="ClpP/crotonase"/>
    <property type="match status" value="1"/>
</dbReference>
<evidence type="ECO:0000313" key="7">
    <source>
        <dbReference type="EMBL" id="MBC8179422.1"/>
    </source>
</evidence>
<dbReference type="GO" id="GO:0016829">
    <property type="term" value="F:lyase activity"/>
    <property type="evidence" value="ECO:0007669"/>
    <property type="project" value="UniProtKB-KW"/>
</dbReference>
<dbReference type="GO" id="GO:0003857">
    <property type="term" value="F:(3S)-3-hydroxyacyl-CoA dehydrogenase (NAD+) activity"/>
    <property type="evidence" value="ECO:0007669"/>
    <property type="project" value="UniProtKB-EC"/>
</dbReference>
<evidence type="ECO:0000259" key="6">
    <source>
        <dbReference type="Pfam" id="PF02737"/>
    </source>
</evidence>
<dbReference type="SUPFAM" id="SSF51735">
    <property type="entry name" value="NAD(P)-binding Rossmann-fold domains"/>
    <property type="match status" value="1"/>
</dbReference>
<dbReference type="Gene3D" id="1.10.1040.50">
    <property type="match status" value="1"/>
</dbReference>
<evidence type="ECO:0000313" key="8">
    <source>
        <dbReference type="Proteomes" id="UP000650524"/>
    </source>
</evidence>
<dbReference type="EMBL" id="JACNJD010000384">
    <property type="protein sequence ID" value="MBC8179422.1"/>
    <property type="molecule type" value="Genomic_DNA"/>
</dbReference>
<dbReference type="Gene3D" id="3.40.50.720">
    <property type="entry name" value="NAD(P)-binding Rossmann-like Domain"/>
    <property type="match status" value="1"/>
</dbReference>
<keyword evidence="3" id="KW-0456">Lyase</keyword>
<dbReference type="Gene3D" id="3.90.226.10">
    <property type="entry name" value="2-enoyl-CoA Hydratase, Chain A, domain 1"/>
    <property type="match status" value="1"/>
</dbReference>
<evidence type="ECO:0000256" key="3">
    <source>
        <dbReference type="ARBA" id="ARBA00023239"/>
    </source>
</evidence>
<comment type="catalytic activity">
    <reaction evidence="5">
        <text>a (3S)-3-hydroxyacyl-CoA + NAD(+) = a 3-oxoacyl-CoA + NADH + H(+)</text>
        <dbReference type="Rhea" id="RHEA:22432"/>
        <dbReference type="ChEBI" id="CHEBI:15378"/>
        <dbReference type="ChEBI" id="CHEBI:57318"/>
        <dbReference type="ChEBI" id="CHEBI:57540"/>
        <dbReference type="ChEBI" id="CHEBI:57945"/>
        <dbReference type="ChEBI" id="CHEBI:90726"/>
        <dbReference type="EC" id="1.1.1.35"/>
    </reaction>
</comment>
<evidence type="ECO:0000256" key="4">
    <source>
        <dbReference type="ARBA" id="ARBA00023268"/>
    </source>
</evidence>
<dbReference type="PANTHER" id="PTHR23309:SF49">
    <property type="entry name" value="PEROXISOMAL BIFUNCTIONAL ENZYME"/>
    <property type="match status" value="1"/>
</dbReference>
<organism evidence="7 8">
    <name type="scientific">Candidatus Desulfacyla euxinica</name>
    <dbReference type="NCBI Taxonomy" id="2841693"/>
    <lineage>
        <taxon>Bacteria</taxon>
        <taxon>Deltaproteobacteria</taxon>
        <taxon>Candidatus Desulfacyla</taxon>
    </lineage>
</organism>
<dbReference type="InterPro" id="IPR014748">
    <property type="entry name" value="Enoyl-CoA_hydra_C"/>
</dbReference>
<dbReference type="Proteomes" id="UP000650524">
    <property type="component" value="Unassembled WGS sequence"/>
</dbReference>
<comment type="caution">
    <text evidence="7">The sequence shown here is derived from an EMBL/GenBank/DDBJ whole genome shotgun (WGS) entry which is preliminary data.</text>
</comment>
<proteinExistence type="inferred from homology"/>